<feature type="transmembrane region" description="Helical" evidence="1">
    <location>
        <begin position="209"/>
        <end position="228"/>
    </location>
</feature>
<keyword evidence="1" id="KW-0472">Membrane</keyword>
<feature type="transmembrane region" description="Helical" evidence="1">
    <location>
        <begin position="94"/>
        <end position="120"/>
    </location>
</feature>
<gene>
    <name evidence="3" type="ORF">ABUL08_06505</name>
    <name evidence="2" type="ORF">VK199_06460</name>
</gene>
<dbReference type="EMBL" id="CP157762">
    <property type="protein sequence ID" value="XBP95030.1"/>
    <property type="molecule type" value="Genomic_DNA"/>
</dbReference>
<keyword evidence="1" id="KW-0812">Transmembrane</keyword>
<proteinExistence type="predicted"/>
<feature type="transmembrane region" description="Helical" evidence="1">
    <location>
        <begin position="162"/>
        <end position="181"/>
    </location>
</feature>
<dbReference type="EMBL" id="CP159342">
    <property type="protein sequence ID" value="XCH75733.1"/>
    <property type="molecule type" value="Genomic_DNA"/>
</dbReference>
<feature type="transmembrane region" description="Helical" evidence="1">
    <location>
        <begin position="29"/>
        <end position="48"/>
    </location>
</feature>
<accession>A0AAU8HH75</accession>
<evidence type="ECO:0000256" key="1">
    <source>
        <dbReference type="SAM" id="Phobius"/>
    </source>
</evidence>
<reference evidence="3" key="2">
    <citation type="submission" date="2024-06" db="EMBL/GenBank/DDBJ databases">
        <title>Micromonospora mangrovi CCTCC AA 2012012 genome sequences.</title>
        <authorList>
            <person name="Gao J."/>
        </authorList>
    </citation>
    <scope>NUCLEOTIDE SEQUENCE</scope>
    <source>
        <strain evidence="3">CCTCC AA 2012012</strain>
    </source>
</reference>
<dbReference type="AlphaFoldDB" id="A0AAU8HH75"/>
<organism evidence="3">
    <name type="scientific">Micromonospora sp. CCTCC AA 2012012</name>
    <dbReference type="NCBI Taxonomy" id="3111921"/>
    <lineage>
        <taxon>Bacteria</taxon>
        <taxon>Bacillati</taxon>
        <taxon>Actinomycetota</taxon>
        <taxon>Actinomycetes</taxon>
        <taxon>Micromonosporales</taxon>
        <taxon>Micromonosporaceae</taxon>
        <taxon>Micromonospora</taxon>
    </lineage>
</organism>
<keyword evidence="1" id="KW-1133">Transmembrane helix</keyword>
<name>A0AAU8HH75_9ACTN</name>
<evidence type="ECO:0000313" key="3">
    <source>
        <dbReference type="EMBL" id="XCH75733.1"/>
    </source>
</evidence>
<evidence type="ECO:0008006" key="4">
    <source>
        <dbReference type="Google" id="ProtNLM"/>
    </source>
</evidence>
<feature type="transmembrane region" description="Helical" evidence="1">
    <location>
        <begin position="63"/>
        <end position="82"/>
    </location>
</feature>
<sequence>MGRDLVDIGPDESTLDALRRAVGTRRRKWLLAGTLLLGLTAAVALSAAGQPGDRTLDAMADPVQSLMSVAVPLIGILLAHDLRHAPRTTRLTPTLLAGVLVAAAVGVFGTLACVVALALVPSGTASDPWRHAGTIALGGVLVQVVAVLVGIGLGLLLRSTVLAFLGTIVLPLGCWAVLGAVDVLRPAQALTPYASVRHLLSGRMDAAAWAQWCAVLLIWGVGLTALGASRRRRSTPETGSARPQ</sequence>
<reference evidence="2" key="1">
    <citation type="submission" date="2024-01" db="EMBL/GenBank/DDBJ databases">
        <title>The genome sequence of Micromonospora mangrovi CCTCC AA 2012012.</title>
        <authorList>
            <person name="Gao J."/>
        </authorList>
    </citation>
    <scope>NUCLEOTIDE SEQUENCE</scope>
    <source>
        <strain evidence="2">CCTCC AA 2012012</strain>
    </source>
</reference>
<protein>
    <recommendedName>
        <fullName evidence="4">ABC transporter permease</fullName>
    </recommendedName>
</protein>
<dbReference type="RefSeq" id="WP_350935463.1">
    <property type="nucleotide sequence ID" value="NZ_CP157762.1"/>
</dbReference>
<evidence type="ECO:0000313" key="2">
    <source>
        <dbReference type="EMBL" id="XBP95030.1"/>
    </source>
</evidence>
<feature type="transmembrane region" description="Helical" evidence="1">
    <location>
        <begin position="132"/>
        <end position="155"/>
    </location>
</feature>